<dbReference type="RefSeq" id="WP_209999657.1">
    <property type="nucleotide sequence ID" value="NZ_BAAAJY010000009.1"/>
</dbReference>
<dbReference type="InterPro" id="IPR027417">
    <property type="entry name" value="P-loop_NTPase"/>
</dbReference>
<comment type="caution">
    <text evidence="10">The sequence shown here is derived from an EMBL/GenBank/DDBJ whole genome shotgun (WGS) entry which is preliminary data.</text>
</comment>
<accession>A0ABS4XGA5</accession>
<dbReference type="Gene3D" id="3.40.50.300">
    <property type="entry name" value="P-loop containing nucleotide triphosphate hydrolases"/>
    <property type="match status" value="1"/>
</dbReference>
<evidence type="ECO:0000313" key="10">
    <source>
        <dbReference type="EMBL" id="MBP2387423.1"/>
    </source>
</evidence>
<dbReference type="SMART" id="SM00382">
    <property type="entry name" value="AAA"/>
    <property type="match status" value="1"/>
</dbReference>
<keyword evidence="6 7" id="KW-0472">Membrane</keyword>
<feature type="transmembrane region" description="Helical" evidence="7">
    <location>
        <begin position="135"/>
        <end position="159"/>
    </location>
</feature>
<keyword evidence="4 10" id="KW-0067">ATP-binding</keyword>
<dbReference type="InterPro" id="IPR017871">
    <property type="entry name" value="ABC_transporter-like_CS"/>
</dbReference>
<dbReference type="Gene3D" id="1.20.1560.10">
    <property type="entry name" value="ABC transporter type 1, transmembrane domain"/>
    <property type="match status" value="1"/>
</dbReference>
<dbReference type="PROSITE" id="PS50893">
    <property type="entry name" value="ABC_TRANSPORTER_2"/>
    <property type="match status" value="1"/>
</dbReference>
<evidence type="ECO:0000256" key="5">
    <source>
        <dbReference type="ARBA" id="ARBA00022989"/>
    </source>
</evidence>
<keyword evidence="3" id="KW-0547">Nucleotide-binding</keyword>
<evidence type="ECO:0000256" key="6">
    <source>
        <dbReference type="ARBA" id="ARBA00023136"/>
    </source>
</evidence>
<keyword evidence="2 7" id="KW-0812">Transmembrane</keyword>
<dbReference type="SUPFAM" id="SSF90123">
    <property type="entry name" value="ABC transporter transmembrane region"/>
    <property type="match status" value="1"/>
</dbReference>
<dbReference type="InterPro" id="IPR011527">
    <property type="entry name" value="ABC1_TM_dom"/>
</dbReference>
<dbReference type="InterPro" id="IPR036640">
    <property type="entry name" value="ABC1_TM_sf"/>
</dbReference>
<dbReference type="Pfam" id="PF00664">
    <property type="entry name" value="ABC_membrane"/>
    <property type="match status" value="1"/>
</dbReference>
<dbReference type="SUPFAM" id="SSF52540">
    <property type="entry name" value="P-loop containing nucleoside triphosphate hydrolases"/>
    <property type="match status" value="1"/>
</dbReference>
<evidence type="ECO:0000256" key="7">
    <source>
        <dbReference type="SAM" id="Phobius"/>
    </source>
</evidence>
<feature type="domain" description="ABC transmembrane type-1" evidence="9">
    <location>
        <begin position="37"/>
        <end position="285"/>
    </location>
</feature>
<feature type="domain" description="ABC transporter" evidence="8">
    <location>
        <begin position="346"/>
        <end position="582"/>
    </location>
</feature>
<name>A0ABS4XGA5_9MICC</name>
<organism evidence="10 11">
    <name type="scientific">Paeniglutamicibacter kerguelensis</name>
    <dbReference type="NCBI Taxonomy" id="254788"/>
    <lineage>
        <taxon>Bacteria</taxon>
        <taxon>Bacillati</taxon>
        <taxon>Actinomycetota</taxon>
        <taxon>Actinomycetes</taxon>
        <taxon>Micrococcales</taxon>
        <taxon>Micrococcaceae</taxon>
        <taxon>Paeniglutamicibacter</taxon>
    </lineage>
</organism>
<comment type="subcellular location">
    <subcellularLocation>
        <location evidence="1">Cell membrane</location>
        <topology evidence="1">Multi-pass membrane protein</topology>
    </subcellularLocation>
</comment>
<proteinExistence type="predicted"/>
<evidence type="ECO:0000259" key="8">
    <source>
        <dbReference type="PROSITE" id="PS50893"/>
    </source>
</evidence>
<dbReference type="PROSITE" id="PS50929">
    <property type="entry name" value="ABC_TM1F"/>
    <property type="match status" value="1"/>
</dbReference>
<evidence type="ECO:0000256" key="2">
    <source>
        <dbReference type="ARBA" id="ARBA00022692"/>
    </source>
</evidence>
<evidence type="ECO:0000259" key="9">
    <source>
        <dbReference type="PROSITE" id="PS50929"/>
    </source>
</evidence>
<feature type="transmembrane region" description="Helical" evidence="7">
    <location>
        <begin position="61"/>
        <end position="79"/>
    </location>
</feature>
<protein>
    <submittedName>
        <fullName evidence="10">ATP-binding cassette subfamily C protein CydC</fullName>
    </submittedName>
</protein>
<keyword evidence="5 7" id="KW-1133">Transmembrane helix</keyword>
<dbReference type="InterPro" id="IPR003593">
    <property type="entry name" value="AAA+_ATPase"/>
</dbReference>
<dbReference type="PANTHER" id="PTHR43394:SF1">
    <property type="entry name" value="ATP-BINDING CASSETTE SUB-FAMILY B MEMBER 10, MITOCHONDRIAL"/>
    <property type="match status" value="1"/>
</dbReference>
<evidence type="ECO:0000313" key="11">
    <source>
        <dbReference type="Proteomes" id="UP001296993"/>
    </source>
</evidence>
<dbReference type="GO" id="GO:0005524">
    <property type="term" value="F:ATP binding"/>
    <property type="evidence" value="ECO:0007669"/>
    <property type="project" value="UniProtKB-KW"/>
</dbReference>
<dbReference type="InterPro" id="IPR003439">
    <property type="entry name" value="ABC_transporter-like_ATP-bd"/>
</dbReference>
<evidence type="ECO:0000256" key="4">
    <source>
        <dbReference type="ARBA" id="ARBA00022840"/>
    </source>
</evidence>
<feature type="transmembrane region" description="Helical" evidence="7">
    <location>
        <begin position="165"/>
        <end position="186"/>
    </location>
</feature>
<dbReference type="PROSITE" id="PS00211">
    <property type="entry name" value="ABC_TRANSPORTER_1"/>
    <property type="match status" value="1"/>
</dbReference>
<dbReference type="Pfam" id="PF00005">
    <property type="entry name" value="ABC_tran"/>
    <property type="match status" value="1"/>
</dbReference>
<dbReference type="Proteomes" id="UP001296993">
    <property type="component" value="Unassembled WGS sequence"/>
</dbReference>
<dbReference type="InterPro" id="IPR039421">
    <property type="entry name" value="Type_1_exporter"/>
</dbReference>
<evidence type="ECO:0000256" key="1">
    <source>
        <dbReference type="ARBA" id="ARBA00004651"/>
    </source>
</evidence>
<gene>
    <name evidence="10" type="ORF">JOF47_002934</name>
</gene>
<reference evidence="10 11" key="1">
    <citation type="submission" date="2021-03" db="EMBL/GenBank/DDBJ databases">
        <title>Sequencing the genomes of 1000 actinobacteria strains.</title>
        <authorList>
            <person name="Klenk H.-P."/>
        </authorList>
    </citation>
    <scope>NUCLEOTIDE SEQUENCE [LARGE SCALE GENOMIC DNA]</scope>
    <source>
        <strain evidence="10 11">DSM 15797</strain>
    </source>
</reference>
<sequence>MKRRQLIGWLLRTCRSVLGPLGLASVLGIAHKLSNLALYLVAGIALGQGAQAWLSGGQAPSLWPVAAWLAGLSLLKGALRYGEQYFGHKVAFKALALLRNELYAALAPQAPFNARTRAGGDMLTRATRDIDRVEVFFAHTIPPLLAALVVPVLVVVSVATFADAALAGILAAGLLLTGLCVPLLGLRTTRSAAREATAVRARMAQHVSESVRAAGTIVAFGHEPARAAELAELDAALGAALARGAAAASWRAGLKAVLPWGTTVLLCLAGLGQVAGGSLGLEQFLCLLLIAVPSFAPVLEVDGFVSGLQDSLASAERLHSLVHRAPLVADPEKPVALPEGPLGLEVRNAGLVLEGESGPVAVLDSLDLSVPAGGSLAVVGGSGSGKSTLAALLVRAMDPGTGAVFLGEGNVRDAALKDVRGAIAMVSQREHLMRGTLRANLLVANPAAGDDELRTACQRAGLGQWLAAQPKGLDAPLGERGGRVSGGQAQRVALARAFVKDARVLVLDEATSALDVHTESLVMDSVRQLVAEGRTVVVIAHRMRTVLWVDEVAVLDGGRLVESDAPAQLARREHGRFAALLRRERESLGE</sequence>
<dbReference type="PANTHER" id="PTHR43394">
    <property type="entry name" value="ATP-DEPENDENT PERMEASE MDL1, MITOCHONDRIAL"/>
    <property type="match status" value="1"/>
</dbReference>
<dbReference type="EMBL" id="JAGIOF010000001">
    <property type="protein sequence ID" value="MBP2387423.1"/>
    <property type="molecule type" value="Genomic_DNA"/>
</dbReference>
<evidence type="ECO:0000256" key="3">
    <source>
        <dbReference type="ARBA" id="ARBA00022741"/>
    </source>
</evidence>
<keyword evidence="11" id="KW-1185">Reference proteome</keyword>